<evidence type="ECO:0000313" key="2">
    <source>
        <dbReference type="EMBL" id="GAA1801010.1"/>
    </source>
</evidence>
<keyword evidence="3" id="KW-1185">Reference proteome</keyword>
<dbReference type="EMBL" id="BAAAPO010000042">
    <property type="protein sequence ID" value="GAA1801010.1"/>
    <property type="molecule type" value="Genomic_DNA"/>
</dbReference>
<reference evidence="2 3" key="1">
    <citation type="journal article" date="2019" name="Int. J. Syst. Evol. Microbiol.">
        <title>The Global Catalogue of Microorganisms (GCM) 10K type strain sequencing project: providing services to taxonomists for standard genome sequencing and annotation.</title>
        <authorList>
            <consortium name="The Broad Institute Genomics Platform"/>
            <consortium name="The Broad Institute Genome Sequencing Center for Infectious Disease"/>
            <person name="Wu L."/>
            <person name="Ma J."/>
        </authorList>
    </citation>
    <scope>NUCLEOTIDE SEQUENCE [LARGE SCALE GENOMIC DNA]</scope>
    <source>
        <strain evidence="2 3">JCM 15592</strain>
    </source>
</reference>
<dbReference type="Gene3D" id="3.40.630.30">
    <property type="match status" value="1"/>
</dbReference>
<dbReference type="PIRSF" id="PIRSF021603">
    <property type="entry name" value="UCP21603_acetyltransf"/>
    <property type="match status" value="1"/>
</dbReference>
<accession>A0ABN2LWC3</accession>
<name>A0ABN2LWC3_9MICO</name>
<organism evidence="2 3">
    <name type="scientific">Nostocoides veronense</name>
    <dbReference type="NCBI Taxonomy" id="330836"/>
    <lineage>
        <taxon>Bacteria</taxon>
        <taxon>Bacillati</taxon>
        <taxon>Actinomycetota</taxon>
        <taxon>Actinomycetes</taxon>
        <taxon>Micrococcales</taxon>
        <taxon>Intrasporangiaceae</taxon>
        <taxon>Nostocoides</taxon>
    </lineage>
</organism>
<dbReference type="InterPro" id="IPR016181">
    <property type="entry name" value="Acyl_CoA_acyltransferase"/>
</dbReference>
<feature type="domain" description="N-acetyltransferase" evidence="1">
    <location>
        <begin position="141"/>
        <end position="281"/>
    </location>
</feature>
<dbReference type="PROSITE" id="PS51186">
    <property type="entry name" value="GNAT"/>
    <property type="match status" value="1"/>
</dbReference>
<sequence>MLRTRTPIRVLGASDMGAAMDLCARNPADNCFVAARLIEGGLTGPGSHVVGVYDGAELVSMCFAGANVVPVETTPRTRSAIADRVRKWHRRAASFLGPAEQVLPLWELCEVGWGAVRDVRSPQPHLATTRPPSQVGVTADPRVRLARLDEADLVLPAAEHMFTQEIGYPPYRGNPRSYRTLLEKLIDRRHTYVIVERGQVIFKADLGSVALGCAQIQGVWVHPERRGEGLGTAAMAGVVENVLHDVAPMATLYVNHYNLAARATYERIGMQQIGTFATVLL</sequence>
<protein>
    <submittedName>
        <fullName evidence="2">GNAT family N-acetyltransferase</fullName>
    </submittedName>
</protein>
<gene>
    <name evidence="2" type="ORF">GCM10009811_25910</name>
</gene>
<dbReference type="Pfam" id="PF00583">
    <property type="entry name" value="Acetyltransf_1"/>
    <property type="match status" value="1"/>
</dbReference>
<dbReference type="SUPFAM" id="SSF55729">
    <property type="entry name" value="Acyl-CoA N-acyltransferases (Nat)"/>
    <property type="match status" value="1"/>
</dbReference>
<proteinExistence type="predicted"/>
<dbReference type="InterPro" id="IPR000182">
    <property type="entry name" value="GNAT_dom"/>
</dbReference>
<dbReference type="RefSeq" id="WP_344086104.1">
    <property type="nucleotide sequence ID" value="NZ_BAAAPO010000042.1"/>
</dbReference>
<evidence type="ECO:0000313" key="3">
    <source>
        <dbReference type="Proteomes" id="UP001499938"/>
    </source>
</evidence>
<dbReference type="InterPro" id="IPR016794">
    <property type="entry name" value="UCP21603_acetyltransf"/>
</dbReference>
<dbReference type="InterPro" id="IPR025289">
    <property type="entry name" value="DUF4081"/>
</dbReference>
<dbReference type="CDD" id="cd04301">
    <property type="entry name" value="NAT_SF"/>
    <property type="match status" value="1"/>
</dbReference>
<evidence type="ECO:0000259" key="1">
    <source>
        <dbReference type="PROSITE" id="PS51186"/>
    </source>
</evidence>
<dbReference type="Proteomes" id="UP001499938">
    <property type="component" value="Unassembled WGS sequence"/>
</dbReference>
<dbReference type="Pfam" id="PF13312">
    <property type="entry name" value="DUF4081"/>
    <property type="match status" value="1"/>
</dbReference>
<comment type="caution">
    <text evidence="2">The sequence shown here is derived from an EMBL/GenBank/DDBJ whole genome shotgun (WGS) entry which is preliminary data.</text>
</comment>